<evidence type="ECO:0000313" key="5">
    <source>
        <dbReference type="EMBL" id="GEU43321.1"/>
    </source>
</evidence>
<feature type="domain" description="Reverse transcriptase Ty1/copia-type" evidence="3">
    <location>
        <begin position="1149"/>
        <end position="1244"/>
    </location>
</feature>
<dbReference type="Pfam" id="PF07727">
    <property type="entry name" value="RVT_2"/>
    <property type="match status" value="1"/>
</dbReference>
<evidence type="ECO:0000256" key="2">
    <source>
        <dbReference type="SAM" id="MobiDB-lite"/>
    </source>
</evidence>
<dbReference type="InterPro" id="IPR043502">
    <property type="entry name" value="DNA/RNA_pol_sf"/>
</dbReference>
<keyword evidence="1" id="KW-0175">Coiled coil</keyword>
<feature type="coiled-coil region" evidence="1">
    <location>
        <begin position="1366"/>
        <end position="1414"/>
    </location>
</feature>
<organism evidence="5">
    <name type="scientific">Tanacetum cinerariifolium</name>
    <name type="common">Dalmatian daisy</name>
    <name type="synonym">Chrysanthemum cinerariifolium</name>
    <dbReference type="NCBI Taxonomy" id="118510"/>
    <lineage>
        <taxon>Eukaryota</taxon>
        <taxon>Viridiplantae</taxon>
        <taxon>Streptophyta</taxon>
        <taxon>Embryophyta</taxon>
        <taxon>Tracheophyta</taxon>
        <taxon>Spermatophyta</taxon>
        <taxon>Magnoliopsida</taxon>
        <taxon>eudicotyledons</taxon>
        <taxon>Gunneridae</taxon>
        <taxon>Pentapetalae</taxon>
        <taxon>asterids</taxon>
        <taxon>campanulids</taxon>
        <taxon>Asterales</taxon>
        <taxon>Asteraceae</taxon>
        <taxon>Asteroideae</taxon>
        <taxon>Anthemideae</taxon>
        <taxon>Anthemidinae</taxon>
        <taxon>Tanacetum</taxon>
    </lineage>
</organism>
<feature type="region of interest" description="Disordered" evidence="2">
    <location>
        <begin position="1331"/>
        <end position="1358"/>
    </location>
</feature>
<dbReference type="InterPro" id="IPR057670">
    <property type="entry name" value="SH3_retrovirus"/>
</dbReference>
<protein>
    <submittedName>
        <fullName evidence="5">Ribonuclease H-like domain-containing protein</fullName>
    </submittedName>
</protein>
<evidence type="ECO:0000256" key="1">
    <source>
        <dbReference type="SAM" id="Coils"/>
    </source>
</evidence>
<dbReference type="Pfam" id="PF14223">
    <property type="entry name" value="Retrotran_gag_2"/>
    <property type="match status" value="1"/>
</dbReference>
<dbReference type="InterPro" id="IPR013103">
    <property type="entry name" value="RVT_2"/>
</dbReference>
<dbReference type="SUPFAM" id="SSF53098">
    <property type="entry name" value="Ribonuclease H-like"/>
    <property type="match status" value="1"/>
</dbReference>
<dbReference type="InterPro" id="IPR012337">
    <property type="entry name" value="RNaseH-like_sf"/>
</dbReference>
<dbReference type="CDD" id="cd09272">
    <property type="entry name" value="RNase_HI_RT_Ty1"/>
    <property type="match status" value="1"/>
</dbReference>
<feature type="compositionally biased region" description="Basic and acidic residues" evidence="2">
    <location>
        <begin position="959"/>
        <end position="974"/>
    </location>
</feature>
<comment type="caution">
    <text evidence="5">The sequence shown here is derived from an EMBL/GenBank/DDBJ whole genome shotgun (WGS) entry which is preliminary data.</text>
</comment>
<feature type="domain" description="Retroviral polymerase SH3-like" evidence="4">
    <location>
        <begin position="809"/>
        <end position="854"/>
    </location>
</feature>
<dbReference type="SUPFAM" id="SSF56672">
    <property type="entry name" value="DNA/RNA polymerases"/>
    <property type="match status" value="1"/>
</dbReference>
<proteinExistence type="predicted"/>
<dbReference type="EMBL" id="BKCJ010001693">
    <property type="protein sequence ID" value="GEU43321.1"/>
    <property type="molecule type" value="Genomic_DNA"/>
</dbReference>
<sequence length="1647" mass="184317">MATMDENVLAACVKNRPPMLEKGGYDSWKSRILIYIKGDLVVLLYPNRLGICIPPRQGIVGVSLGPGFLLGLSAFSMAAACTSRNAPTPSIISCQMAASVIAGVADKTFDDKLGYPLMIISKDEYLTHLTHQRDSGGGVIDLTGDKHSTDEDGDAEMDDSIGVLTSLGEISLEGKKSQESDIGDCDNTGDGSKTAGRAIITWGGEIASYACMASIYGSSCKEDQQEFLADGLEEFDLDYDDLQLNTTSIFKEDHVDAFDLDYDKEATASVIFMARIFLQILSMEMMLVVVEFVVETSLDCFGFLDCFSYFDLRLRSSFGVDAVEDLKEYTQTDYYCWLKTYCNWYKLKLLDNAADSRLRLLARKNELKARGNLLMDLPDKHQLKFNIHKDAKTLLEAIEKRFGGNKETKRVQKTLLKPQYENFTGSSSESLDQIHDRLQKLISQLEILGESLSQEDINSKFLRILTTNLKIYEAEVKSSSSTSPTTQNIAFVSSQNTDSTNESVSAITNVSTSSTQIHVSSLPSVDTLSDVVIYSFFSSHSNSPQLDNDDLKQIDADNLEEMDLKWQMAMLTMRARSVMVLKAMIGAFRQKKNQPTMPLWHSPPQVLPVLIMRKSQFDVLSYKIGLESVEARILIYQQNETVFKEDIKLLKLDVKLRDNALVELRKKFEKVKQERDDTMFDCDEMFSFESNVSMPTSPVYDRSKSREGYHVVPPSYTGPLPLSLKIKFLTQKMNLRDLSEAARTMLADSLLPIPFWAEAVNTTCYVQNRVLVTKPHNKTPYELLLGRTPSIGFMRPFGCLVTIFNTLDPLGKFDGKADEGFLVGYSVSSKAFRVFNSRTRLVQETLHINFLENQPNVAGSGPTWLFDIDTLTKSMNYQPVIAGNQPNSGAGIYEHFDADKAGEGNVQLYVLFLLWSSGSKDPLNTDDDTTFEVKEPEFEIKEPESEVYVSPSSRAKTKKHDDKNTREAKGKSHVELSTGVRNLSEEFEDFFDNSTNEVNVASTPIPAVGQNSTNRTNTFSAAGPSKTVVSPTLGKSSYVDPSQYPDDLDMSAFKDITYSDNEEDVGAEADFSNLETNITKNPKGYTKLLKIPFGLKLCRRSFFIQDAKGFMVYQMDVKSAFLYGTIKEEVYVCQPLGFEDPDYPDKRGKIDQTLFIKKQKGDILLVQVYANDIIFGSTNKDLCKAFEKLMKDKFQMSSMGELTFFLGLQVKQKQDGIFISQDKYIVEILRKFGLTDGKSASTPIDTEKPLLKDPDVKRIFRYLKGKPHLGLWYPKDSPFNLVAYSDSDYTGASLDRKSTTGGCQFLSCRLISWQCKKQTVVATSSTEAGYVAPTPPLSPHQSPIAPPSSPSQQQPSHTTTISMDLLNTLLETYTTLTRKVEALEHDKIAQALEITKLKQRVKKLEKRESLKEGEIAEIDVEEDVGLEEVAAKVAKDAEVEPAELKEVIEVVTTAKLMTEVVVADATTITAAPSAAKRRNGVVIRDPKETATPSVIVHSEPKSKDKGKGILVEEPKHIKKQAQIEQDEAYASELKAKLNATINWNEVIEQVKRKAKQDNAVLRYQALKRKPQTKAQANKNMMVYLKNMAGFKMGFFKGMSYDDIRPIFEKHFNSIVGFLEKGENELEEEASKALKRKSENSEHQAAKK</sequence>
<dbReference type="Pfam" id="PF25597">
    <property type="entry name" value="SH3_retrovirus"/>
    <property type="match status" value="1"/>
</dbReference>
<evidence type="ECO:0000259" key="4">
    <source>
        <dbReference type="Pfam" id="PF25597"/>
    </source>
</evidence>
<dbReference type="PANTHER" id="PTHR11439:SF495">
    <property type="entry name" value="REVERSE TRANSCRIPTASE, RNA-DEPENDENT DNA POLYMERASE-RELATED"/>
    <property type="match status" value="1"/>
</dbReference>
<gene>
    <name evidence="5" type="ORF">Tci_015299</name>
</gene>
<feature type="compositionally biased region" description="Pro residues" evidence="2">
    <location>
        <begin position="1333"/>
        <end position="1349"/>
    </location>
</feature>
<evidence type="ECO:0000259" key="3">
    <source>
        <dbReference type="Pfam" id="PF07727"/>
    </source>
</evidence>
<name>A0A6L2K1S9_TANCI</name>
<dbReference type="PANTHER" id="PTHR11439">
    <property type="entry name" value="GAG-POL-RELATED RETROTRANSPOSON"/>
    <property type="match status" value="1"/>
</dbReference>
<accession>A0A6L2K1S9</accession>
<feature type="region of interest" description="Disordered" evidence="2">
    <location>
        <begin position="941"/>
        <end position="974"/>
    </location>
</feature>
<reference evidence="5" key="1">
    <citation type="journal article" date="2019" name="Sci. Rep.">
        <title>Draft genome of Tanacetum cinerariifolium, the natural source of mosquito coil.</title>
        <authorList>
            <person name="Yamashiro T."/>
            <person name="Shiraishi A."/>
            <person name="Satake H."/>
            <person name="Nakayama K."/>
        </authorList>
    </citation>
    <scope>NUCLEOTIDE SEQUENCE</scope>
</reference>